<protein>
    <submittedName>
        <fullName evidence="2">Dihydrofolate reductase</fullName>
    </submittedName>
</protein>
<dbReference type="SUPFAM" id="SSF53597">
    <property type="entry name" value="Dihydrofolate reductase-like"/>
    <property type="match status" value="1"/>
</dbReference>
<organism evidence="2 3">
    <name type="scientific">Pyxidicoccus fallax</name>
    <dbReference type="NCBI Taxonomy" id="394095"/>
    <lineage>
        <taxon>Bacteria</taxon>
        <taxon>Pseudomonadati</taxon>
        <taxon>Myxococcota</taxon>
        <taxon>Myxococcia</taxon>
        <taxon>Myxococcales</taxon>
        <taxon>Cystobacterineae</taxon>
        <taxon>Myxococcaceae</taxon>
        <taxon>Pyxidicoccus</taxon>
    </lineage>
</organism>
<dbReference type="GO" id="GO:0008703">
    <property type="term" value="F:5-amino-6-(5-phosphoribosylamino)uracil reductase activity"/>
    <property type="evidence" value="ECO:0007669"/>
    <property type="project" value="InterPro"/>
</dbReference>
<feature type="domain" description="Bacterial bifunctional deaminase-reductase C-terminal" evidence="1">
    <location>
        <begin position="4"/>
        <end position="173"/>
    </location>
</feature>
<dbReference type="Pfam" id="PF01872">
    <property type="entry name" value="RibD_C"/>
    <property type="match status" value="1"/>
</dbReference>
<accession>A0A848LN35</accession>
<dbReference type="AlphaFoldDB" id="A0A848LN35"/>
<dbReference type="PANTHER" id="PTHR38011:SF11">
    <property type="entry name" value="2,5-DIAMINO-6-RIBOSYLAMINO-4(3H)-PYRIMIDINONE 5'-PHOSPHATE REDUCTASE"/>
    <property type="match status" value="1"/>
</dbReference>
<sequence>MRKLKYHVGSTADGFIAHEDDSYGAFLQERLVKDSEHIADYIASFSTTYDTVLMGRRTYEPALKVGVTDPYPMMETYVFSRSMKESPNPRVKLVTENALDVIRELKARQGKDIYLAGGSQFASMLLDAGLVDEVILKLNPLLLGAGVPLVTRLRNVNSLELLSTKVYKNSVVLLRYAVLPEGAPGTNPMPPPPVA</sequence>
<reference evidence="2 3" key="1">
    <citation type="submission" date="2020-04" db="EMBL/GenBank/DDBJ databases">
        <title>Draft genome of Pyxidicoccus fallax type strain.</title>
        <authorList>
            <person name="Whitworth D.E."/>
        </authorList>
    </citation>
    <scope>NUCLEOTIDE SEQUENCE [LARGE SCALE GENOMIC DNA]</scope>
    <source>
        <strain evidence="2 3">DSM 14698</strain>
    </source>
</reference>
<proteinExistence type="predicted"/>
<dbReference type="InterPro" id="IPR002734">
    <property type="entry name" value="RibDG_C"/>
</dbReference>
<name>A0A848LN35_9BACT</name>
<dbReference type="GO" id="GO:0009231">
    <property type="term" value="P:riboflavin biosynthetic process"/>
    <property type="evidence" value="ECO:0007669"/>
    <property type="project" value="InterPro"/>
</dbReference>
<evidence type="ECO:0000259" key="1">
    <source>
        <dbReference type="Pfam" id="PF01872"/>
    </source>
</evidence>
<dbReference type="InterPro" id="IPR050765">
    <property type="entry name" value="Riboflavin_Biosynth_HTPR"/>
</dbReference>
<dbReference type="Gene3D" id="3.40.430.10">
    <property type="entry name" value="Dihydrofolate Reductase, subunit A"/>
    <property type="match status" value="1"/>
</dbReference>
<comment type="caution">
    <text evidence="2">The sequence shown here is derived from an EMBL/GenBank/DDBJ whole genome shotgun (WGS) entry which is preliminary data.</text>
</comment>
<dbReference type="InterPro" id="IPR024072">
    <property type="entry name" value="DHFR-like_dom_sf"/>
</dbReference>
<gene>
    <name evidence="2" type="ORF">HG543_30065</name>
</gene>
<dbReference type="PANTHER" id="PTHR38011">
    <property type="entry name" value="DIHYDROFOLATE REDUCTASE FAMILY PROTEIN (AFU_ORTHOLOGUE AFUA_8G06820)"/>
    <property type="match status" value="1"/>
</dbReference>
<dbReference type="EMBL" id="JABBJJ010000167">
    <property type="protein sequence ID" value="NMO19080.1"/>
    <property type="molecule type" value="Genomic_DNA"/>
</dbReference>
<evidence type="ECO:0000313" key="3">
    <source>
        <dbReference type="Proteomes" id="UP000518300"/>
    </source>
</evidence>
<dbReference type="Proteomes" id="UP000518300">
    <property type="component" value="Unassembled WGS sequence"/>
</dbReference>
<keyword evidence="3" id="KW-1185">Reference proteome</keyword>
<dbReference type="RefSeq" id="WP_169348338.1">
    <property type="nucleotide sequence ID" value="NZ_JABBJJ010000167.1"/>
</dbReference>
<evidence type="ECO:0000313" key="2">
    <source>
        <dbReference type="EMBL" id="NMO19080.1"/>
    </source>
</evidence>